<dbReference type="Proteomes" id="UP000799441">
    <property type="component" value="Unassembled WGS sequence"/>
</dbReference>
<protein>
    <submittedName>
        <fullName evidence="1">Uncharacterized protein</fullName>
    </submittedName>
</protein>
<keyword evidence="2" id="KW-1185">Reference proteome</keyword>
<proteinExistence type="predicted"/>
<accession>A0A9P4USI6</accession>
<dbReference type="AlphaFoldDB" id="A0A9P4USI6"/>
<evidence type="ECO:0000313" key="1">
    <source>
        <dbReference type="EMBL" id="KAF2723120.1"/>
    </source>
</evidence>
<reference evidence="1" key="1">
    <citation type="journal article" date="2020" name="Stud. Mycol.">
        <title>101 Dothideomycetes genomes: a test case for predicting lifestyles and emergence of pathogens.</title>
        <authorList>
            <person name="Haridas S."/>
            <person name="Albert R."/>
            <person name="Binder M."/>
            <person name="Bloem J."/>
            <person name="Labutti K."/>
            <person name="Salamov A."/>
            <person name="Andreopoulos B."/>
            <person name="Baker S."/>
            <person name="Barry K."/>
            <person name="Bills G."/>
            <person name="Bluhm B."/>
            <person name="Cannon C."/>
            <person name="Castanera R."/>
            <person name="Culley D."/>
            <person name="Daum C."/>
            <person name="Ezra D."/>
            <person name="Gonzalez J."/>
            <person name="Henrissat B."/>
            <person name="Kuo A."/>
            <person name="Liang C."/>
            <person name="Lipzen A."/>
            <person name="Lutzoni F."/>
            <person name="Magnuson J."/>
            <person name="Mondo S."/>
            <person name="Nolan M."/>
            <person name="Ohm R."/>
            <person name="Pangilinan J."/>
            <person name="Park H.-J."/>
            <person name="Ramirez L."/>
            <person name="Alfaro M."/>
            <person name="Sun H."/>
            <person name="Tritt A."/>
            <person name="Yoshinaga Y."/>
            <person name="Zwiers L.-H."/>
            <person name="Turgeon B."/>
            <person name="Goodwin S."/>
            <person name="Spatafora J."/>
            <person name="Crous P."/>
            <person name="Grigoriev I."/>
        </authorList>
    </citation>
    <scope>NUCLEOTIDE SEQUENCE</scope>
    <source>
        <strain evidence="1">CBS 116435</strain>
    </source>
</reference>
<dbReference type="EMBL" id="MU003778">
    <property type="protein sequence ID" value="KAF2723120.1"/>
    <property type="molecule type" value="Genomic_DNA"/>
</dbReference>
<comment type="caution">
    <text evidence="1">The sequence shown here is derived from an EMBL/GenBank/DDBJ whole genome shotgun (WGS) entry which is preliminary data.</text>
</comment>
<sequence>MYCTVQDLAQLCSTEHLQCPGERDWRFACADRRQKQHQQRCLGSERGARCKSAGSHSGGSSAFVRDIGTLAVIHPPQLETATRCDIAASPSRVSNEGAPAIIGRSYLSVAFCSGIVSRCMVMQAGPVLYLGQALGRRLSPSRPVSIHAMPCHASKHITAQRSMAACLPAAEVSATVPMNRGCTRIGDGDGVAISNEAGQSRVVPALCVRWWL</sequence>
<name>A0A9P4USI6_9PEZI</name>
<organism evidence="1 2">
    <name type="scientific">Polychaeton citri CBS 116435</name>
    <dbReference type="NCBI Taxonomy" id="1314669"/>
    <lineage>
        <taxon>Eukaryota</taxon>
        <taxon>Fungi</taxon>
        <taxon>Dikarya</taxon>
        <taxon>Ascomycota</taxon>
        <taxon>Pezizomycotina</taxon>
        <taxon>Dothideomycetes</taxon>
        <taxon>Dothideomycetidae</taxon>
        <taxon>Capnodiales</taxon>
        <taxon>Capnodiaceae</taxon>
        <taxon>Polychaeton</taxon>
    </lineage>
</organism>
<gene>
    <name evidence="1" type="ORF">K431DRAFT_33414</name>
</gene>
<evidence type="ECO:0000313" key="2">
    <source>
        <dbReference type="Proteomes" id="UP000799441"/>
    </source>
</evidence>